<feature type="region of interest" description="Disordered" evidence="1">
    <location>
        <begin position="1"/>
        <end position="25"/>
    </location>
</feature>
<dbReference type="Gene3D" id="3.40.50.720">
    <property type="entry name" value="NAD(P)-binding Rossmann-like Domain"/>
    <property type="match status" value="1"/>
</dbReference>
<reference evidence="2" key="1">
    <citation type="submission" date="2020-05" db="EMBL/GenBank/DDBJ databases">
        <authorList>
            <person name="Chiriac C."/>
            <person name="Salcher M."/>
            <person name="Ghai R."/>
            <person name="Kavagutti S V."/>
        </authorList>
    </citation>
    <scope>NUCLEOTIDE SEQUENCE</scope>
</reference>
<evidence type="ECO:0000256" key="1">
    <source>
        <dbReference type="SAM" id="MobiDB-lite"/>
    </source>
</evidence>
<dbReference type="EMBL" id="CAEZTS010000066">
    <property type="protein sequence ID" value="CAB4578872.1"/>
    <property type="molecule type" value="Genomic_DNA"/>
</dbReference>
<evidence type="ECO:0000313" key="2">
    <source>
        <dbReference type="EMBL" id="CAB4578872.1"/>
    </source>
</evidence>
<sequence length="206" mass="22594">MYGRGGHRPDVPDETAPTAPTSQYGRMLVQVERSAGDAFSTTKADVTALRLAPVIGPHIPSPLGRLLRLPFVPFNMLKPPMFTVLHEADAARAFVLASQRTIGQPINVVGDGEISGFAAVRRSRHIPLPLFGPEWTITRRIAHLFGAPVPEHVMEVLHNGRRATSGRCDSLLGWRPEIATNDVIDSLFSWEGVVRVPPKRAWEQAS</sequence>
<proteinExistence type="predicted"/>
<accession>A0A6J6EQV9</accession>
<organism evidence="2">
    <name type="scientific">freshwater metagenome</name>
    <dbReference type="NCBI Taxonomy" id="449393"/>
    <lineage>
        <taxon>unclassified sequences</taxon>
        <taxon>metagenomes</taxon>
        <taxon>ecological metagenomes</taxon>
    </lineage>
</organism>
<protein>
    <submittedName>
        <fullName evidence="2">Unannotated protein</fullName>
    </submittedName>
</protein>
<gene>
    <name evidence="2" type="ORF">UFOPK1722_00875</name>
</gene>
<dbReference type="AlphaFoldDB" id="A0A6J6EQV9"/>
<dbReference type="InterPro" id="IPR036291">
    <property type="entry name" value="NAD(P)-bd_dom_sf"/>
</dbReference>
<name>A0A6J6EQV9_9ZZZZ</name>
<dbReference type="SUPFAM" id="SSF51735">
    <property type="entry name" value="NAD(P)-binding Rossmann-fold domains"/>
    <property type="match status" value="1"/>
</dbReference>